<dbReference type="Proteomes" id="UP001165460">
    <property type="component" value="Unassembled WGS sequence"/>
</dbReference>
<dbReference type="Gene3D" id="3.30.565.10">
    <property type="entry name" value="Histidine kinase-like ATPase, C-terminal domain"/>
    <property type="match status" value="1"/>
</dbReference>
<feature type="domain" description="Histidine kinase" evidence="7">
    <location>
        <begin position="577"/>
        <end position="790"/>
    </location>
</feature>
<comment type="caution">
    <text evidence="11">The sequence shown here is derived from an EMBL/GenBank/DDBJ whole genome shotgun (WGS) entry which is preliminary data.</text>
</comment>
<dbReference type="InterPro" id="IPR005467">
    <property type="entry name" value="His_kinase_dom"/>
</dbReference>
<dbReference type="SMART" id="SM01079">
    <property type="entry name" value="CHASE"/>
    <property type="match status" value="1"/>
</dbReference>
<keyword evidence="6" id="KW-1133">Transmembrane helix</keyword>
<evidence type="ECO:0000259" key="9">
    <source>
        <dbReference type="PROSITE" id="PS50113"/>
    </source>
</evidence>
<dbReference type="CDD" id="cd00075">
    <property type="entry name" value="HATPase"/>
    <property type="match status" value="1"/>
</dbReference>
<evidence type="ECO:0000256" key="3">
    <source>
        <dbReference type="ARBA" id="ARBA00022553"/>
    </source>
</evidence>
<gene>
    <name evidence="11" type="ORF">MMF97_00155</name>
</gene>
<keyword evidence="12" id="KW-1185">Reference proteome</keyword>
<dbReference type="PROSITE" id="PS50839">
    <property type="entry name" value="CHASE"/>
    <property type="match status" value="1"/>
</dbReference>
<dbReference type="InterPro" id="IPR004358">
    <property type="entry name" value="Sig_transdc_His_kin-like_C"/>
</dbReference>
<name>A0ABS9ZU67_9SPHI</name>
<evidence type="ECO:0000313" key="12">
    <source>
        <dbReference type="Proteomes" id="UP001165460"/>
    </source>
</evidence>
<dbReference type="PROSITE" id="PS50113">
    <property type="entry name" value="PAC"/>
    <property type="match status" value="2"/>
</dbReference>
<feature type="domain" description="PAC" evidence="9">
    <location>
        <begin position="508"/>
        <end position="559"/>
    </location>
</feature>
<sequence>MEIETKRSKLIAWVLQNAKLASSFFFVIVFAIVIIIVRQRYQIVQESKRIYINSILENVKQRFEQLNKTNQNVALTMALTIGSDGKPKDFEEIAERVIKSNPYLQAVQLVPDGVIKYIYPLKGNEKALNHDLFKDGGLNLIEAKKSENLKQLYYQGPVKLMQGRIGVVGRLPIFVKNKFWGFSAVVVTLDSLSSMIGLNVKAKNYQFQLAKNNPVTGKEEFFLSYNKEFKLRHTTSITIPEGDWKVYAIDEDASDNLINTLPILLLGISMTLICSVFFYKFLRKQAEITTILDKRTHELLLAENKYKTIFDHAGVGIGRVNSATGEFLEVNAQLCSLLGYSASELQQTKIKSLIHPDDLKEDRTQFKSMINGQIKNYTAERRYICKDGQAKWAQVFVTLLWSEGEALNNHIIIVEDITSRKDYEQELIASKQHIANLINSIDGIVWEKEIHENGYESSFISNKVYDILGYTPEEWLSDPDFHAKHLHEDDHEDLFNYVNEFLLKQQNHEREYRIRAKDGSIVWVKDIVSVTPSVQHPEKLRGIMIDITAQKEAQDSLSKSFALVREQNERLLNFSHIVSHNLRSHAGNIHGIVALIEEAQTDQEKKELMHLLKKVVDTLNETLSNLSNIVNINTRFDILKEPLNLKQYIEAAISTLNGQIISQQATINNHVAKDAEAMFNKSYLESVLLNLLSNALRYTHPDRKPVINIETSMQDDCVTLIIADNGLGIDLQKNKGKIFGLYQTFNGNNDARGLGLFITRNQIEAMGGKIEVESVLDEGTTFKIVFAPNKVG</sequence>
<feature type="domain" description="PAC" evidence="9">
    <location>
        <begin position="377"/>
        <end position="429"/>
    </location>
</feature>
<dbReference type="SUPFAM" id="SSF55874">
    <property type="entry name" value="ATPase domain of HSP90 chaperone/DNA topoisomerase II/histidine kinase"/>
    <property type="match status" value="1"/>
</dbReference>
<dbReference type="EC" id="2.7.13.3" evidence="2"/>
<dbReference type="InterPro" id="IPR013655">
    <property type="entry name" value="PAS_fold_3"/>
</dbReference>
<evidence type="ECO:0000256" key="6">
    <source>
        <dbReference type="SAM" id="Phobius"/>
    </source>
</evidence>
<protein>
    <recommendedName>
        <fullName evidence="2">histidine kinase</fullName>
        <ecNumber evidence="2">2.7.13.3</ecNumber>
    </recommendedName>
</protein>
<dbReference type="PROSITE" id="PS50112">
    <property type="entry name" value="PAS"/>
    <property type="match status" value="2"/>
</dbReference>
<dbReference type="Gene3D" id="3.30.450.20">
    <property type="entry name" value="PAS domain"/>
    <property type="match status" value="2"/>
</dbReference>
<keyword evidence="4" id="KW-0808">Transferase</keyword>
<dbReference type="PROSITE" id="PS50109">
    <property type="entry name" value="HIS_KIN"/>
    <property type="match status" value="1"/>
</dbReference>
<dbReference type="InterPro" id="IPR000700">
    <property type="entry name" value="PAS-assoc_C"/>
</dbReference>
<comment type="catalytic activity">
    <reaction evidence="1">
        <text>ATP + protein L-histidine = ADP + protein N-phospho-L-histidine.</text>
        <dbReference type="EC" id="2.7.13.3"/>
    </reaction>
</comment>
<keyword evidence="3" id="KW-0597">Phosphoprotein</keyword>
<dbReference type="InterPro" id="IPR003594">
    <property type="entry name" value="HATPase_dom"/>
</dbReference>
<dbReference type="RefSeq" id="WP_243357463.1">
    <property type="nucleotide sequence ID" value="NZ_JALGBH010000001.1"/>
</dbReference>
<dbReference type="Pfam" id="PF02518">
    <property type="entry name" value="HATPase_c"/>
    <property type="match status" value="1"/>
</dbReference>
<feature type="domain" description="CHASE" evidence="10">
    <location>
        <begin position="111"/>
        <end position="196"/>
    </location>
</feature>
<keyword evidence="5" id="KW-0418">Kinase</keyword>
<dbReference type="SMART" id="SM00387">
    <property type="entry name" value="HATPase_c"/>
    <property type="match status" value="1"/>
</dbReference>
<feature type="transmembrane region" description="Helical" evidence="6">
    <location>
        <begin position="20"/>
        <end position="37"/>
    </location>
</feature>
<evidence type="ECO:0000256" key="1">
    <source>
        <dbReference type="ARBA" id="ARBA00000085"/>
    </source>
</evidence>
<proteinExistence type="predicted"/>
<dbReference type="CDD" id="cd00130">
    <property type="entry name" value="PAS"/>
    <property type="match status" value="2"/>
</dbReference>
<evidence type="ECO:0000256" key="2">
    <source>
        <dbReference type="ARBA" id="ARBA00012438"/>
    </source>
</evidence>
<feature type="domain" description="PAS" evidence="8">
    <location>
        <begin position="430"/>
        <end position="505"/>
    </location>
</feature>
<dbReference type="InterPro" id="IPR052162">
    <property type="entry name" value="Sensor_kinase/Photoreceptor"/>
</dbReference>
<dbReference type="InterPro" id="IPR006189">
    <property type="entry name" value="CHASE_dom"/>
</dbReference>
<dbReference type="SMART" id="SM00091">
    <property type="entry name" value="PAS"/>
    <property type="match status" value="1"/>
</dbReference>
<dbReference type="EMBL" id="JALGBH010000001">
    <property type="protein sequence ID" value="MCJ0741098.1"/>
    <property type="molecule type" value="Genomic_DNA"/>
</dbReference>
<dbReference type="InterPro" id="IPR035965">
    <property type="entry name" value="PAS-like_dom_sf"/>
</dbReference>
<dbReference type="InterPro" id="IPR036890">
    <property type="entry name" value="HATPase_C_sf"/>
</dbReference>
<feature type="transmembrane region" description="Helical" evidence="6">
    <location>
        <begin position="261"/>
        <end position="282"/>
    </location>
</feature>
<dbReference type="InterPro" id="IPR000014">
    <property type="entry name" value="PAS"/>
</dbReference>
<evidence type="ECO:0000259" key="10">
    <source>
        <dbReference type="PROSITE" id="PS50839"/>
    </source>
</evidence>
<keyword evidence="6" id="KW-0472">Membrane</keyword>
<dbReference type="NCBIfam" id="TIGR00229">
    <property type="entry name" value="sensory_box"/>
    <property type="match status" value="2"/>
</dbReference>
<organism evidence="11 12">
    <name type="scientific">Pedobacter montanisoli</name>
    <dbReference type="NCBI Taxonomy" id="2923277"/>
    <lineage>
        <taxon>Bacteria</taxon>
        <taxon>Pseudomonadati</taxon>
        <taxon>Bacteroidota</taxon>
        <taxon>Sphingobacteriia</taxon>
        <taxon>Sphingobacteriales</taxon>
        <taxon>Sphingobacteriaceae</taxon>
        <taxon>Pedobacter</taxon>
    </lineage>
</organism>
<dbReference type="Pfam" id="PF08447">
    <property type="entry name" value="PAS_3"/>
    <property type="match status" value="2"/>
</dbReference>
<evidence type="ECO:0000259" key="8">
    <source>
        <dbReference type="PROSITE" id="PS50112"/>
    </source>
</evidence>
<feature type="domain" description="PAS" evidence="8">
    <location>
        <begin position="302"/>
        <end position="373"/>
    </location>
</feature>
<reference evidence="11" key="1">
    <citation type="submission" date="2022-03" db="EMBL/GenBank/DDBJ databases">
        <authorList>
            <person name="Woo C.Y."/>
        </authorList>
    </citation>
    <scope>NUCLEOTIDE SEQUENCE</scope>
    <source>
        <strain evidence="11">CYS-01</strain>
    </source>
</reference>
<dbReference type="PANTHER" id="PTHR43304">
    <property type="entry name" value="PHYTOCHROME-LIKE PROTEIN CPH1"/>
    <property type="match status" value="1"/>
</dbReference>
<evidence type="ECO:0000313" key="11">
    <source>
        <dbReference type="EMBL" id="MCJ0741098.1"/>
    </source>
</evidence>
<keyword evidence="6" id="KW-0812">Transmembrane</keyword>
<evidence type="ECO:0000256" key="4">
    <source>
        <dbReference type="ARBA" id="ARBA00022679"/>
    </source>
</evidence>
<dbReference type="PRINTS" id="PR00344">
    <property type="entry name" value="BCTRLSENSOR"/>
</dbReference>
<dbReference type="SMART" id="SM00086">
    <property type="entry name" value="PAC"/>
    <property type="match status" value="2"/>
</dbReference>
<dbReference type="SUPFAM" id="SSF55785">
    <property type="entry name" value="PYP-like sensor domain (PAS domain)"/>
    <property type="match status" value="2"/>
</dbReference>
<evidence type="ECO:0000256" key="5">
    <source>
        <dbReference type="ARBA" id="ARBA00022777"/>
    </source>
</evidence>
<accession>A0ABS9ZU67</accession>
<dbReference type="InterPro" id="IPR001610">
    <property type="entry name" value="PAC"/>
</dbReference>
<dbReference type="PANTHER" id="PTHR43304:SF1">
    <property type="entry name" value="PAC DOMAIN-CONTAINING PROTEIN"/>
    <property type="match status" value="1"/>
</dbReference>
<evidence type="ECO:0000259" key="7">
    <source>
        <dbReference type="PROSITE" id="PS50109"/>
    </source>
</evidence>